<accession>A0A0H3NSG7</accession>
<proteinExistence type="predicted"/>
<reference evidence="2 3" key="1">
    <citation type="journal article" date="2011" name="J. Bacteriol.">
        <title>Complete genome sequence of Yersinia enterocolitica subsp. palearctica serogroup O:3.</title>
        <authorList>
            <person name="Batzilla J."/>
            <person name="Hoper D."/>
            <person name="Antonenka U."/>
            <person name="Heesemann J."/>
            <person name="Rakin A."/>
        </authorList>
    </citation>
    <scope>NUCLEOTIDE SEQUENCE [LARGE SCALE GENOMIC DNA]</scope>
    <source>
        <strain evidence="3">DSM 13030 / CIP 106945 / Y11</strain>
    </source>
</reference>
<keyword evidence="1" id="KW-1133">Transmembrane helix</keyword>
<dbReference type="Proteomes" id="UP000008084">
    <property type="component" value="Chromosome"/>
</dbReference>
<dbReference type="KEGG" id="yey:Y11_06311"/>
<feature type="transmembrane region" description="Helical" evidence="1">
    <location>
        <begin position="20"/>
        <end position="43"/>
    </location>
</feature>
<gene>
    <name evidence="2" type="ordered locus">Y11_06311</name>
</gene>
<protein>
    <submittedName>
        <fullName evidence="2">Uncharacterized protein</fullName>
    </submittedName>
</protein>
<keyword evidence="1" id="KW-0812">Transmembrane</keyword>
<name>A0A0H3NSG7_YERE1</name>
<evidence type="ECO:0000313" key="3">
    <source>
        <dbReference type="Proteomes" id="UP000008084"/>
    </source>
</evidence>
<keyword evidence="1" id="KW-0472">Membrane</keyword>
<evidence type="ECO:0000313" key="2">
    <source>
        <dbReference type="EMBL" id="CBY27550.1"/>
    </source>
</evidence>
<dbReference type="HOGENOM" id="CLU_3207188_0_0_6"/>
<dbReference type="EMBL" id="FR729477">
    <property type="protein sequence ID" value="CBY27550.1"/>
    <property type="molecule type" value="Genomic_DNA"/>
</dbReference>
<organism evidence="2 3">
    <name type="scientific">Yersinia enterocolitica subsp. palearctica serotype O:3 (strain DSM 13030 / CIP 106945 / Y11)</name>
    <dbReference type="NCBI Taxonomy" id="930944"/>
    <lineage>
        <taxon>Bacteria</taxon>
        <taxon>Pseudomonadati</taxon>
        <taxon>Pseudomonadota</taxon>
        <taxon>Gammaproteobacteria</taxon>
        <taxon>Enterobacterales</taxon>
        <taxon>Yersiniaceae</taxon>
        <taxon>Yersinia</taxon>
    </lineage>
</organism>
<evidence type="ECO:0000256" key="1">
    <source>
        <dbReference type="SAM" id="Phobius"/>
    </source>
</evidence>
<sequence length="45" mass="5206">MKISMLFTEALNLTRLRFIAGRVINLTMLIKKFLIKLTALLIVRS</sequence>
<dbReference type="AlphaFoldDB" id="A0A0H3NSG7"/>